<evidence type="ECO:0000313" key="2">
    <source>
        <dbReference type="EMBL" id="EEF52231.1"/>
    </source>
</evidence>
<name>B9R6V1_RICCO</name>
<gene>
    <name evidence="2" type="ORF">RCOM_1585960</name>
</gene>
<accession>B9R6V1</accession>
<evidence type="ECO:0000259" key="1">
    <source>
        <dbReference type="Pfam" id="PF03732"/>
    </source>
</evidence>
<dbReference type="InterPro" id="IPR005162">
    <property type="entry name" value="Retrotrans_gag_dom"/>
</dbReference>
<feature type="domain" description="Retrotransposon gag" evidence="1">
    <location>
        <begin position="11"/>
        <end position="72"/>
    </location>
</feature>
<dbReference type="EMBL" id="EQ973772">
    <property type="protein sequence ID" value="EEF52231.1"/>
    <property type="molecule type" value="Genomic_DNA"/>
</dbReference>
<dbReference type="AlphaFoldDB" id="B9R6V1"/>
<protein>
    <recommendedName>
        <fullName evidence="1">Retrotransposon gag domain-containing protein</fullName>
    </recommendedName>
</protein>
<sequence length="181" mass="20513">MNRTEEPPRDEYIEALKGRFGEKIYEDPMADLKGLMQTGTLQEYLEAFDSLSHKVTLPEDYSLNFFLSGLKDEIRIPVRMLGPKSLQQAYALARMQESYLTATKLPKTYANRPQITPNPSSISKLATLFTPGHKCKKRHLHMVVVQDYPKEEVNTLEETLVWSGEVTSDVNPAISLHATEG</sequence>
<reference evidence="3" key="1">
    <citation type="journal article" date="2010" name="Nat. Biotechnol.">
        <title>Draft genome sequence of the oilseed species Ricinus communis.</title>
        <authorList>
            <person name="Chan A.P."/>
            <person name="Crabtree J."/>
            <person name="Zhao Q."/>
            <person name="Lorenzi H."/>
            <person name="Orvis J."/>
            <person name="Puiu D."/>
            <person name="Melake-Berhan A."/>
            <person name="Jones K.M."/>
            <person name="Redman J."/>
            <person name="Chen G."/>
            <person name="Cahoon E.B."/>
            <person name="Gedil M."/>
            <person name="Stanke M."/>
            <person name="Haas B.J."/>
            <person name="Wortman J.R."/>
            <person name="Fraser-Liggett C.M."/>
            <person name="Ravel J."/>
            <person name="Rabinowicz P.D."/>
        </authorList>
    </citation>
    <scope>NUCLEOTIDE SEQUENCE [LARGE SCALE GENOMIC DNA]</scope>
    <source>
        <strain evidence="3">cv. Hale</strain>
    </source>
</reference>
<dbReference type="Proteomes" id="UP000008311">
    <property type="component" value="Unassembled WGS sequence"/>
</dbReference>
<evidence type="ECO:0000313" key="3">
    <source>
        <dbReference type="Proteomes" id="UP000008311"/>
    </source>
</evidence>
<dbReference type="InParanoid" id="B9R6V1"/>
<proteinExistence type="predicted"/>
<keyword evidence="3" id="KW-1185">Reference proteome</keyword>
<dbReference type="Pfam" id="PF03732">
    <property type="entry name" value="Retrotrans_gag"/>
    <property type="match status" value="1"/>
</dbReference>
<organism evidence="2 3">
    <name type="scientific">Ricinus communis</name>
    <name type="common">Castor bean</name>
    <dbReference type="NCBI Taxonomy" id="3988"/>
    <lineage>
        <taxon>Eukaryota</taxon>
        <taxon>Viridiplantae</taxon>
        <taxon>Streptophyta</taxon>
        <taxon>Embryophyta</taxon>
        <taxon>Tracheophyta</taxon>
        <taxon>Spermatophyta</taxon>
        <taxon>Magnoliopsida</taxon>
        <taxon>eudicotyledons</taxon>
        <taxon>Gunneridae</taxon>
        <taxon>Pentapetalae</taxon>
        <taxon>rosids</taxon>
        <taxon>fabids</taxon>
        <taxon>Malpighiales</taxon>
        <taxon>Euphorbiaceae</taxon>
        <taxon>Acalyphoideae</taxon>
        <taxon>Acalypheae</taxon>
        <taxon>Ricinus</taxon>
    </lineage>
</organism>